<evidence type="ECO:0000256" key="2">
    <source>
        <dbReference type="ARBA" id="ARBA00023125"/>
    </source>
</evidence>
<dbReference type="PANTHER" id="PTHR30461:SF2">
    <property type="entry name" value="SERINE RECOMBINASE PINE-RELATED"/>
    <property type="match status" value="1"/>
</dbReference>
<dbReference type="Pfam" id="PF00239">
    <property type="entry name" value="Resolvase"/>
    <property type="match status" value="1"/>
</dbReference>
<dbReference type="Proteomes" id="UP001550348">
    <property type="component" value="Unassembled WGS sequence"/>
</dbReference>
<dbReference type="SMART" id="SM00857">
    <property type="entry name" value="Resolvase"/>
    <property type="match status" value="1"/>
</dbReference>
<evidence type="ECO:0000313" key="6">
    <source>
        <dbReference type="EMBL" id="MEU0157013.1"/>
    </source>
</evidence>
<evidence type="ECO:0000313" key="7">
    <source>
        <dbReference type="Proteomes" id="UP001550348"/>
    </source>
</evidence>
<dbReference type="PANTHER" id="PTHR30461">
    <property type="entry name" value="DNA-INVERTASE FROM LAMBDOID PROPHAGE"/>
    <property type="match status" value="1"/>
</dbReference>
<feature type="region of interest" description="Disordered" evidence="4">
    <location>
        <begin position="250"/>
        <end position="270"/>
    </location>
</feature>
<dbReference type="InterPro" id="IPR006120">
    <property type="entry name" value="Resolvase_HTH_dom"/>
</dbReference>
<proteinExistence type="inferred from homology"/>
<dbReference type="InterPro" id="IPR006119">
    <property type="entry name" value="Resolv_N"/>
</dbReference>
<gene>
    <name evidence="6" type="ORF">ABZ071_35185</name>
</gene>
<name>A0ABV2VW49_9ACTN</name>
<dbReference type="InterPro" id="IPR050639">
    <property type="entry name" value="SSR_resolvase"/>
</dbReference>
<keyword evidence="2" id="KW-0238">DNA-binding</keyword>
<keyword evidence="3" id="KW-0233">DNA recombination</keyword>
<sequence>MAAAPALAPAEGDLLAPTPLAGVLVGYGRVSTREQNLARQQAALTAAGCAKCFFDKASGKNTDRPELARMFDYIRPGDALTVVSLDRLGRSLEDLIGIVGQLKRQGVGFLSLHEKLDTTTAGGMFVFHVFAALAEFIRTIIVANTNEGLAAARARGQRLGRPPVMTPEKVAYALQLLAEPDRSMSSIAKLLNISRSTLYKALPELLPVEQARQRLDMPIAALPGLPPGAGDTGHVRGLAVPRSGRAVTTAAGGLATTTEGADRGTPQDAV</sequence>
<dbReference type="RefSeq" id="WP_355668481.1">
    <property type="nucleotide sequence ID" value="NZ_JBEXRX010000287.1"/>
</dbReference>
<dbReference type="InterPro" id="IPR009057">
    <property type="entry name" value="Homeodomain-like_sf"/>
</dbReference>
<evidence type="ECO:0000256" key="4">
    <source>
        <dbReference type="SAM" id="MobiDB-lite"/>
    </source>
</evidence>
<comment type="similarity">
    <text evidence="1">Belongs to the site-specific recombinase resolvase family.</text>
</comment>
<dbReference type="PROSITE" id="PS51736">
    <property type="entry name" value="RECOMBINASES_3"/>
    <property type="match status" value="1"/>
</dbReference>
<dbReference type="SUPFAM" id="SSF46689">
    <property type="entry name" value="Homeodomain-like"/>
    <property type="match status" value="1"/>
</dbReference>
<dbReference type="CDD" id="cd03768">
    <property type="entry name" value="SR_ResInv"/>
    <property type="match status" value="1"/>
</dbReference>
<dbReference type="Pfam" id="PF02796">
    <property type="entry name" value="HTH_7"/>
    <property type="match status" value="1"/>
</dbReference>
<keyword evidence="7" id="KW-1185">Reference proteome</keyword>
<dbReference type="CDD" id="cd00569">
    <property type="entry name" value="HTH_Hin_like"/>
    <property type="match status" value="1"/>
</dbReference>
<organism evidence="6 7">
    <name type="scientific">Micromonospora fulviviridis</name>
    <dbReference type="NCBI Taxonomy" id="47860"/>
    <lineage>
        <taxon>Bacteria</taxon>
        <taxon>Bacillati</taxon>
        <taxon>Actinomycetota</taxon>
        <taxon>Actinomycetes</taxon>
        <taxon>Micromonosporales</taxon>
        <taxon>Micromonosporaceae</taxon>
        <taxon>Micromonospora</taxon>
    </lineage>
</organism>
<dbReference type="Gene3D" id="3.40.50.1390">
    <property type="entry name" value="Resolvase, N-terminal catalytic domain"/>
    <property type="match status" value="1"/>
</dbReference>
<dbReference type="Gene3D" id="1.10.10.60">
    <property type="entry name" value="Homeodomain-like"/>
    <property type="match status" value="1"/>
</dbReference>
<evidence type="ECO:0000256" key="1">
    <source>
        <dbReference type="ARBA" id="ARBA00009913"/>
    </source>
</evidence>
<feature type="compositionally biased region" description="Low complexity" evidence="4">
    <location>
        <begin position="250"/>
        <end position="259"/>
    </location>
</feature>
<reference evidence="6 7" key="1">
    <citation type="submission" date="2024-06" db="EMBL/GenBank/DDBJ databases">
        <title>The Natural Products Discovery Center: Release of the First 8490 Sequenced Strains for Exploring Actinobacteria Biosynthetic Diversity.</title>
        <authorList>
            <person name="Kalkreuter E."/>
            <person name="Kautsar S.A."/>
            <person name="Yang D."/>
            <person name="Bader C.D."/>
            <person name="Teijaro C.N."/>
            <person name="Fluegel L."/>
            <person name="Davis C.M."/>
            <person name="Simpson J.R."/>
            <person name="Lauterbach L."/>
            <person name="Steele A.D."/>
            <person name="Gui C."/>
            <person name="Meng S."/>
            <person name="Li G."/>
            <person name="Viehrig K."/>
            <person name="Ye F."/>
            <person name="Su P."/>
            <person name="Kiefer A.F."/>
            <person name="Nichols A."/>
            <person name="Cepeda A.J."/>
            <person name="Yan W."/>
            <person name="Fan B."/>
            <person name="Jiang Y."/>
            <person name="Adhikari A."/>
            <person name="Zheng C.-J."/>
            <person name="Schuster L."/>
            <person name="Cowan T.M."/>
            <person name="Smanski M.J."/>
            <person name="Chevrette M.G."/>
            <person name="De Carvalho L.P.S."/>
            <person name="Shen B."/>
        </authorList>
    </citation>
    <scope>NUCLEOTIDE SEQUENCE [LARGE SCALE GENOMIC DNA]</scope>
    <source>
        <strain evidence="6 7">NPDC006286</strain>
    </source>
</reference>
<dbReference type="EMBL" id="JBEXRX010000287">
    <property type="protein sequence ID" value="MEU0157013.1"/>
    <property type="molecule type" value="Genomic_DNA"/>
</dbReference>
<evidence type="ECO:0000256" key="3">
    <source>
        <dbReference type="ARBA" id="ARBA00023172"/>
    </source>
</evidence>
<protein>
    <submittedName>
        <fullName evidence="6">Recombinase family protein</fullName>
    </submittedName>
</protein>
<dbReference type="SUPFAM" id="SSF53041">
    <property type="entry name" value="Resolvase-like"/>
    <property type="match status" value="1"/>
</dbReference>
<dbReference type="InterPro" id="IPR036162">
    <property type="entry name" value="Resolvase-like_N_sf"/>
</dbReference>
<evidence type="ECO:0000259" key="5">
    <source>
        <dbReference type="PROSITE" id="PS51736"/>
    </source>
</evidence>
<feature type="domain" description="Resolvase/invertase-type recombinase catalytic" evidence="5">
    <location>
        <begin position="23"/>
        <end position="156"/>
    </location>
</feature>
<accession>A0ABV2VW49</accession>
<comment type="caution">
    <text evidence="6">The sequence shown here is derived from an EMBL/GenBank/DDBJ whole genome shotgun (WGS) entry which is preliminary data.</text>
</comment>